<evidence type="ECO:0000313" key="1">
    <source>
        <dbReference type="EMBL" id="GGN43342.1"/>
    </source>
</evidence>
<reference evidence="2" key="1">
    <citation type="journal article" date="2019" name="Int. J. Syst. Evol. Microbiol.">
        <title>The Global Catalogue of Microorganisms (GCM) 10K type strain sequencing project: providing services to taxonomists for standard genome sequencing and annotation.</title>
        <authorList>
            <consortium name="The Broad Institute Genomics Platform"/>
            <consortium name="The Broad Institute Genome Sequencing Center for Infectious Disease"/>
            <person name="Wu L."/>
            <person name="Ma J."/>
        </authorList>
    </citation>
    <scope>NUCLEOTIDE SEQUENCE [LARGE SCALE GENOMIC DNA]</scope>
    <source>
        <strain evidence="2">CGMCC 1.6784</strain>
    </source>
</reference>
<accession>A0ABQ2JBQ3</accession>
<keyword evidence="2" id="KW-1185">Reference proteome</keyword>
<sequence length="70" mass="7728">MAVGNYIPQIGRNPNAKLVDRPSLVKSANGSFVTHLCDPLFDTIFRTIFVDYVCFEGMVVTHLCDPNVGI</sequence>
<proteinExistence type="predicted"/>
<evidence type="ECO:0000313" key="2">
    <source>
        <dbReference type="Proteomes" id="UP000605099"/>
    </source>
</evidence>
<dbReference type="EMBL" id="BMLK01000003">
    <property type="protein sequence ID" value="GGN43342.1"/>
    <property type="molecule type" value="Genomic_DNA"/>
</dbReference>
<name>A0ABQ2JBQ3_9SPHN</name>
<protein>
    <submittedName>
        <fullName evidence="1">Uncharacterized protein</fullName>
    </submittedName>
</protein>
<dbReference type="Proteomes" id="UP000605099">
    <property type="component" value="Unassembled WGS sequence"/>
</dbReference>
<gene>
    <name evidence="1" type="ORF">GCM10011349_07310</name>
</gene>
<organism evidence="1 2">
    <name type="scientific">Novosphingobium indicum</name>
    <dbReference type="NCBI Taxonomy" id="462949"/>
    <lineage>
        <taxon>Bacteria</taxon>
        <taxon>Pseudomonadati</taxon>
        <taxon>Pseudomonadota</taxon>
        <taxon>Alphaproteobacteria</taxon>
        <taxon>Sphingomonadales</taxon>
        <taxon>Sphingomonadaceae</taxon>
        <taxon>Novosphingobium</taxon>
    </lineage>
</organism>
<comment type="caution">
    <text evidence="1">The sequence shown here is derived from an EMBL/GenBank/DDBJ whole genome shotgun (WGS) entry which is preliminary data.</text>
</comment>